<comment type="caution">
    <text evidence="2">The sequence shown here is derived from an EMBL/GenBank/DDBJ whole genome shotgun (WGS) entry which is preliminary data.</text>
</comment>
<evidence type="ECO:0000313" key="2">
    <source>
        <dbReference type="EMBL" id="RPD42940.1"/>
    </source>
</evidence>
<evidence type="ECO:0000259" key="1">
    <source>
        <dbReference type="Pfam" id="PF16409"/>
    </source>
</evidence>
<dbReference type="AlphaFoldDB" id="A0A3N4MS31"/>
<dbReference type="InterPro" id="IPR032185">
    <property type="entry name" value="DUF5017"/>
</dbReference>
<dbReference type="Pfam" id="PF16409">
    <property type="entry name" value="DUF5017"/>
    <property type="match status" value="1"/>
</dbReference>
<gene>
    <name evidence="2" type="ORF">EG028_01195</name>
</gene>
<dbReference type="Proteomes" id="UP000279089">
    <property type="component" value="Unassembled WGS sequence"/>
</dbReference>
<dbReference type="RefSeq" id="WP_120514212.1">
    <property type="nucleotide sequence ID" value="NZ_QXZY01000001.1"/>
</dbReference>
<proteinExistence type="predicted"/>
<dbReference type="PROSITE" id="PS51257">
    <property type="entry name" value="PROKAR_LIPOPROTEIN"/>
    <property type="match status" value="1"/>
</dbReference>
<dbReference type="EMBL" id="RMBX01000001">
    <property type="protein sequence ID" value="RPD42940.1"/>
    <property type="molecule type" value="Genomic_DNA"/>
</dbReference>
<reference evidence="3" key="1">
    <citation type="submission" date="2018-11" db="EMBL/GenBank/DDBJ databases">
        <title>Chitinophaga lutea sp.nov., isolate from arsenic contaminated soil.</title>
        <authorList>
            <person name="Zong Y."/>
        </authorList>
    </citation>
    <scope>NUCLEOTIDE SEQUENCE [LARGE SCALE GENOMIC DNA]</scope>
    <source>
        <strain evidence="3">YLT18</strain>
    </source>
</reference>
<dbReference type="OrthoDB" id="1082472at2"/>
<name>A0A3N4MS31_9BACT</name>
<protein>
    <submittedName>
        <fullName evidence="2">DUF5017 domain-containing protein</fullName>
    </submittedName>
</protein>
<feature type="domain" description="DUF5017" evidence="1">
    <location>
        <begin position="18"/>
        <end position="198"/>
    </location>
</feature>
<accession>A0A3N4MS31</accession>
<organism evidence="2 3">
    <name type="scientific">Chitinophaga barathri</name>
    <dbReference type="NCBI Taxonomy" id="1647451"/>
    <lineage>
        <taxon>Bacteria</taxon>
        <taxon>Pseudomonadati</taxon>
        <taxon>Bacteroidota</taxon>
        <taxon>Chitinophagia</taxon>
        <taxon>Chitinophagales</taxon>
        <taxon>Chitinophagaceae</taxon>
        <taxon>Chitinophaga</taxon>
    </lineage>
</organism>
<sequence length="306" mass="33541">MKRSFFIILAGLVVTAVSCTKNMEVDRPDFQVSLNAANLVADTFTYRMGDTTRFQFTGSAGNIAFYSGEIGKRYDNRVVSHRLGQLTLSFASKAEWGTQTNTLKVFVTNKLTGLDSATVVNAPWTEITSRAALATSATVVNSGTIDLTDQVANAEDSLFIAFRYSGVTGSTQRTWTITNYLVNNVFPDQTYNVSSLTTDASFWTRYGNVWSPATARWTATAGDLKITGGTGTAPTNTSWIISRPLYVGRVSPDVSTGIKSINEPDKTGYDYRYNSPGVYKATFVAFNHTLDEEKSVIRELIIKVIP</sequence>
<evidence type="ECO:0000313" key="3">
    <source>
        <dbReference type="Proteomes" id="UP000279089"/>
    </source>
</evidence>
<keyword evidence="3" id="KW-1185">Reference proteome</keyword>